<dbReference type="EMBL" id="SACR01000007">
    <property type="protein sequence ID" value="RVU43434.1"/>
    <property type="molecule type" value="Genomic_DNA"/>
</dbReference>
<dbReference type="SUPFAM" id="SSF51735">
    <property type="entry name" value="NAD(P)-binding Rossmann-fold domains"/>
    <property type="match status" value="1"/>
</dbReference>
<sequence>MTVLNVLVTGATGFVGGALLEHLSKCGHRVRAAVRGRAAQLPAAASIAHVGELAPTTDWSAALDGMDVVVHCAARVHVLKESAADPLAAFRFVNVAATLHLARQAVAAGVKRFVFISSIGVNGAETHGRPYTVSDPARPHSPYAVSKHEAELELQALAASSGLEVVIIRPPLVFGPNAPGNFQRLMQALHRGIPMPLGAIHNRRSLVALENLVDLIETCARHPAAAQQTFLVSDGEDVSTTALLRRVAAALGRPPRLLPVPGGLLRAVAQVLGKADFAQRLCGSLQVDIAHTQALLGWKPVVTLDEALARTARHFLTQAER</sequence>
<reference evidence="2 3" key="1">
    <citation type="submission" date="2019-01" db="EMBL/GenBank/DDBJ databases">
        <authorList>
            <person name="Chen W.-M."/>
        </authorList>
    </citation>
    <scope>NUCLEOTIDE SEQUENCE [LARGE SCALE GENOMIC DNA]</scope>
    <source>
        <strain evidence="2 3">KYPY4</strain>
    </source>
</reference>
<dbReference type="OrthoDB" id="9801056at2"/>
<comment type="caution">
    <text evidence="2">The sequence shown here is derived from an EMBL/GenBank/DDBJ whole genome shotgun (WGS) entry which is preliminary data.</text>
</comment>
<dbReference type="AlphaFoldDB" id="A0A437R9R2"/>
<dbReference type="InterPro" id="IPR036291">
    <property type="entry name" value="NAD(P)-bd_dom_sf"/>
</dbReference>
<feature type="domain" description="NAD-dependent epimerase/dehydratase" evidence="1">
    <location>
        <begin position="6"/>
        <end position="228"/>
    </location>
</feature>
<proteinExistence type="predicted"/>
<gene>
    <name evidence="2" type="ORF">EOE66_21085</name>
</gene>
<dbReference type="Gene3D" id="3.40.50.720">
    <property type="entry name" value="NAD(P)-binding Rossmann-like Domain"/>
    <property type="match status" value="1"/>
</dbReference>
<name>A0A437R9R2_9BURK</name>
<dbReference type="GO" id="GO:0004029">
    <property type="term" value="F:aldehyde dehydrogenase (NAD+) activity"/>
    <property type="evidence" value="ECO:0007669"/>
    <property type="project" value="TreeGrafter"/>
</dbReference>
<dbReference type="Proteomes" id="UP000285575">
    <property type="component" value="Unassembled WGS sequence"/>
</dbReference>
<evidence type="ECO:0000259" key="1">
    <source>
        <dbReference type="Pfam" id="PF01370"/>
    </source>
</evidence>
<dbReference type="PANTHER" id="PTHR48079">
    <property type="entry name" value="PROTEIN YEEZ"/>
    <property type="match status" value="1"/>
</dbReference>
<keyword evidence="3" id="KW-1185">Reference proteome</keyword>
<dbReference type="Pfam" id="PF01370">
    <property type="entry name" value="Epimerase"/>
    <property type="match status" value="1"/>
</dbReference>
<dbReference type="InterPro" id="IPR001509">
    <property type="entry name" value="Epimerase_deHydtase"/>
</dbReference>
<dbReference type="GO" id="GO:0005737">
    <property type="term" value="C:cytoplasm"/>
    <property type="evidence" value="ECO:0007669"/>
    <property type="project" value="TreeGrafter"/>
</dbReference>
<accession>A0A437R9R2</accession>
<evidence type="ECO:0000313" key="3">
    <source>
        <dbReference type="Proteomes" id="UP000285575"/>
    </source>
</evidence>
<evidence type="ECO:0000313" key="2">
    <source>
        <dbReference type="EMBL" id="RVU43434.1"/>
    </source>
</evidence>
<protein>
    <submittedName>
        <fullName evidence="2">SDR family oxidoreductase</fullName>
    </submittedName>
</protein>
<dbReference type="CDD" id="cd05232">
    <property type="entry name" value="UDP_G4E_4_SDR_e"/>
    <property type="match status" value="1"/>
</dbReference>
<dbReference type="InterPro" id="IPR051783">
    <property type="entry name" value="NAD(P)-dependent_oxidoreduct"/>
</dbReference>
<organism evidence="2 3">
    <name type="scientific">Rubrivivax rivuli</name>
    <dbReference type="NCBI Taxonomy" id="1862385"/>
    <lineage>
        <taxon>Bacteria</taxon>
        <taxon>Pseudomonadati</taxon>
        <taxon>Pseudomonadota</taxon>
        <taxon>Betaproteobacteria</taxon>
        <taxon>Burkholderiales</taxon>
        <taxon>Sphaerotilaceae</taxon>
        <taxon>Rubrivivax</taxon>
    </lineage>
</organism>
<dbReference type="PANTHER" id="PTHR48079:SF6">
    <property type="entry name" value="NAD(P)-BINDING DOMAIN-CONTAINING PROTEIN-RELATED"/>
    <property type="match status" value="1"/>
</dbReference>